<gene>
    <name evidence="2" type="ORF">MVEN_00026400</name>
</gene>
<evidence type="ECO:0000256" key="1">
    <source>
        <dbReference type="SAM" id="MobiDB-lite"/>
    </source>
</evidence>
<feature type="region of interest" description="Disordered" evidence="1">
    <location>
        <begin position="154"/>
        <end position="216"/>
    </location>
</feature>
<protein>
    <submittedName>
        <fullName evidence="2">Uncharacterized protein</fullName>
    </submittedName>
</protein>
<feature type="compositionally biased region" description="Basic and acidic residues" evidence="1">
    <location>
        <begin position="1"/>
        <end position="12"/>
    </location>
</feature>
<feature type="region of interest" description="Disordered" evidence="1">
    <location>
        <begin position="84"/>
        <end position="117"/>
    </location>
</feature>
<feature type="region of interest" description="Disordered" evidence="1">
    <location>
        <begin position="48"/>
        <end position="71"/>
    </location>
</feature>
<organism evidence="2 3">
    <name type="scientific">Mycena venus</name>
    <dbReference type="NCBI Taxonomy" id="2733690"/>
    <lineage>
        <taxon>Eukaryota</taxon>
        <taxon>Fungi</taxon>
        <taxon>Dikarya</taxon>
        <taxon>Basidiomycota</taxon>
        <taxon>Agaricomycotina</taxon>
        <taxon>Agaricomycetes</taxon>
        <taxon>Agaricomycetidae</taxon>
        <taxon>Agaricales</taxon>
        <taxon>Marasmiineae</taxon>
        <taxon>Mycenaceae</taxon>
        <taxon>Mycena</taxon>
    </lineage>
</organism>
<accession>A0A8H6Z321</accession>
<reference evidence="2" key="1">
    <citation type="submission" date="2020-05" db="EMBL/GenBank/DDBJ databases">
        <title>Mycena genomes resolve the evolution of fungal bioluminescence.</title>
        <authorList>
            <person name="Tsai I.J."/>
        </authorList>
    </citation>
    <scope>NUCLEOTIDE SEQUENCE</scope>
    <source>
        <strain evidence="2">CCC161011</strain>
    </source>
</reference>
<feature type="region of interest" description="Disordered" evidence="1">
    <location>
        <begin position="1"/>
        <end position="30"/>
    </location>
</feature>
<dbReference type="OrthoDB" id="3058933at2759"/>
<dbReference type="Proteomes" id="UP000620124">
    <property type="component" value="Unassembled WGS sequence"/>
</dbReference>
<comment type="caution">
    <text evidence="2">The sequence shown here is derived from an EMBL/GenBank/DDBJ whole genome shotgun (WGS) entry which is preliminary data.</text>
</comment>
<dbReference type="AlphaFoldDB" id="A0A8H6Z321"/>
<dbReference type="EMBL" id="JACAZI010000001">
    <property type="protein sequence ID" value="KAF7371700.1"/>
    <property type="molecule type" value="Genomic_DNA"/>
</dbReference>
<name>A0A8H6Z321_9AGAR</name>
<proteinExistence type="predicted"/>
<keyword evidence="3" id="KW-1185">Reference proteome</keyword>
<sequence length="216" mass="23772">MPHHNRENDTGPRPHSSRHRKVTARVQYTRDAQSAVVQALQLKKKQKAKRKALKQRQSESALTVERPEDTDEIRKLRAALVRTQGKRNAVEAANSRPAHRQGPAGRSIARPSNMSKVKMDDIRAELNLSGAQNDQRWADLRGEVRRYMDAGLHLRADSPDNNVFDGSGPRAPTHSPNASPSPPANNSPVASRGASRIGSLPVLTPEPEERASGTEV</sequence>
<evidence type="ECO:0000313" key="2">
    <source>
        <dbReference type="EMBL" id="KAF7371700.1"/>
    </source>
</evidence>
<evidence type="ECO:0000313" key="3">
    <source>
        <dbReference type="Proteomes" id="UP000620124"/>
    </source>
</evidence>
<feature type="compositionally biased region" description="Basic and acidic residues" evidence="1">
    <location>
        <begin position="207"/>
        <end position="216"/>
    </location>
</feature>